<accession>G0U636</accession>
<dbReference type="VEuPathDB" id="TriTrypDB:TvY486_1003910"/>
<organism evidence="1">
    <name type="scientific">Trypanosoma vivax (strain Y486)</name>
    <dbReference type="NCBI Taxonomy" id="1055687"/>
    <lineage>
        <taxon>Eukaryota</taxon>
        <taxon>Discoba</taxon>
        <taxon>Euglenozoa</taxon>
        <taxon>Kinetoplastea</taxon>
        <taxon>Metakinetoplastina</taxon>
        <taxon>Trypanosomatida</taxon>
        <taxon>Trypanosomatidae</taxon>
        <taxon>Trypanosoma</taxon>
        <taxon>Duttonella</taxon>
    </lineage>
</organism>
<gene>
    <name evidence="1" type="ORF">TVY486_1003910</name>
</gene>
<dbReference type="EMBL" id="HE573026">
    <property type="protein sequence ID" value="CCC51338.1"/>
    <property type="molecule type" value="Genomic_DNA"/>
</dbReference>
<name>G0U636_TRYVY</name>
<sequence length="119" mass="13394">MHLLHMLDKTAGVPPPFPPTSFPRFPKQLSTTCVFPPLVMGGGGGKGTLRGSDATLGCWMPVARKYVKDSYLSHHLSTLSWSVTGWLNRRSLFVDVHYCTILYWRHIGALSPPRVSWKW</sequence>
<proteinExistence type="predicted"/>
<reference evidence="1" key="1">
    <citation type="journal article" date="2012" name="Proc. Natl. Acad. Sci. U.S.A.">
        <title>Antigenic diversity is generated by distinct evolutionary mechanisms in African trypanosome species.</title>
        <authorList>
            <person name="Jackson A.P."/>
            <person name="Berry A."/>
            <person name="Aslett M."/>
            <person name="Allison H.C."/>
            <person name="Burton P."/>
            <person name="Vavrova-Anderson J."/>
            <person name="Brown R."/>
            <person name="Browne H."/>
            <person name="Corton N."/>
            <person name="Hauser H."/>
            <person name="Gamble J."/>
            <person name="Gilderthorp R."/>
            <person name="Marcello L."/>
            <person name="McQuillan J."/>
            <person name="Otto T.D."/>
            <person name="Quail M.A."/>
            <person name="Sanders M.J."/>
            <person name="van Tonder A."/>
            <person name="Ginger M.L."/>
            <person name="Field M.C."/>
            <person name="Barry J.D."/>
            <person name="Hertz-Fowler C."/>
            <person name="Berriman M."/>
        </authorList>
    </citation>
    <scope>NUCLEOTIDE SEQUENCE</scope>
    <source>
        <strain evidence="1">Y486</strain>
    </source>
</reference>
<protein>
    <submittedName>
        <fullName evidence="1">Trypanosoma vivax</fullName>
    </submittedName>
</protein>
<evidence type="ECO:0000313" key="1">
    <source>
        <dbReference type="EMBL" id="CCC51338.1"/>
    </source>
</evidence>
<dbReference type="AlphaFoldDB" id="G0U636"/>